<name>A0ABR5Q8L8_9LACO</name>
<feature type="binding site" evidence="6">
    <location>
        <position position="45"/>
    </location>
    <ligand>
        <name>(6S)-NADPHX</name>
        <dbReference type="ChEBI" id="CHEBI:64076"/>
    </ligand>
</feature>
<feature type="binding site" evidence="6">
    <location>
        <position position="106"/>
    </location>
    <ligand>
        <name>(6S)-NADPHX</name>
        <dbReference type="ChEBI" id="CHEBI:64076"/>
    </ligand>
</feature>
<keyword evidence="4 6" id="KW-0520">NAD</keyword>
<dbReference type="PROSITE" id="PS01050">
    <property type="entry name" value="YJEF_C_2"/>
    <property type="match status" value="1"/>
</dbReference>
<accession>A0ABR5Q8L8</accession>
<keyword evidence="1 6" id="KW-0547">Nucleotide-binding</keyword>
<evidence type="ECO:0000313" key="8">
    <source>
        <dbReference type="EMBL" id="KRO17770.1"/>
    </source>
</evidence>
<evidence type="ECO:0000256" key="3">
    <source>
        <dbReference type="ARBA" id="ARBA00022857"/>
    </source>
</evidence>
<dbReference type="InterPro" id="IPR017953">
    <property type="entry name" value="Carbohydrate_kinase_pred_CS"/>
</dbReference>
<organism evidence="8 9">
    <name type="scientific">Companilactobacillus crustorum</name>
    <dbReference type="NCBI Taxonomy" id="392416"/>
    <lineage>
        <taxon>Bacteria</taxon>
        <taxon>Bacillati</taxon>
        <taxon>Bacillota</taxon>
        <taxon>Bacilli</taxon>
        <taxon>Lactobacillales</taxon>
        <taxon>Lactobacillaceae</taxon>
        <taxon>Companilactobacillus</taxon>
    </lineage>
</organism>
<comment type="caution">
    <text evidence="8">The sequence shown here is derived from an EMBL/GenBank/DDBJ whole genome shotgun (WGS) entry which is preliminary data.</text>
</comment>
<dbReference type="EMBL" id="JQCK01000048">
    <property type="protein sequence ID" value="KRO17770.1"/>
    <property type="molecule type" value="Genomic_DNA"/>
</dbReference>
<keyword evidence="3 6" id="KW-0521">NADP</keyword>
<comment type="catalytic activity">
    <reaction evidence="6">
        <text>(6S)-NADPHX + ADP = AMP + phosphate + NADPH + H(+)</text>
        <dbReference type="Rhea" id="RHEA:32235"/>
        <dbReference type="ChEBI" id="CHEBI:15378"/>
        <dbReference type="ChEBI" id="CHEBI:43474"/>
        <dbReference type="ChEBI" id="CHEBI:57783"/>
        <dbReference type="ChEBI" id="CHEBI:64076"/>
        <dbReference type="ChEBI" id="CHEBI:456215"/>
        <dbReference type="ChEBI" id="CHEBI:456216"/>
        <dbReference type="EC" id="4.2.1.136"/>
    </reaction>
</comment>
<gene>
    <name evidence="6" type="primary">nnrD</name>
    <name evidence="8" type="ORF">IV63_GL001656</name>
</gene>
<feature type="domain" description="YjeF C-terminal" evidence="7">
    <location>
        <begin position="10"/>
        <end position="280"/>
    </location>
</feature>
<reference evidence="8 9" key="1">
    <citation type="journal article" date="2015" name="Genome Announc.">
        <title>Expanding the biotechnology potential of lactobacilli through comparative genomics of 213 strains and associated genera.</title>
        <authorList>
            <person name="Sun Z."/>
            <person name="Harris H.M."/>
            <person name="McCann A."/>
            <person name="Guo C."/>
            <person name="Argimon S."/>
            <person name="Zhang W."/>
            <person name="Yang X."/>
            <person name="Jeffery I.B."/>
            <person name="Cooney J.C."/>
            <person name="Kagawa T.F."/>
            <person name="Liu W."/>
            <person name="Song Y."/>
            <person name="Salvetti E."/>
            <person name="Wrobel A."/>
            <person name="Rasinkangas P."/>
            <person name="Parkhill J."/>
            <person name="Rea M.C."/>
            <person name="O'Sullivan O."/>
            <person name="Ritari J."/>
            <person name="Douillard F.P."/>
            <person name="Paul Ross R."/>
            <person name="Yang R."/>
            <person name="Briner A.E."/>
            <person name="Felis G.E."/>
            <person name="de Vos W.M."/>
            <person name="Barrangou R."/>
            <person name="Klaenhammer T.R."/>
            <person name="Caufield P.W."/>
            <person name="Cui Y."/>
            <person name="Zhang H."/>
            <person name="O'Toole P.W."/>
        </authorList>
    </citation>
    <scope>NUCLEOTIDE SEQUENCE [LARGE SCALE GENOMIC DNA]</scope>
    <source>
        <strain evidence="8 9">LMG 23699</strain>
    </source>
</reference>
<dbReference type="Gene3D" id="3.40.1190.20">
    <property type="match status" value="1"/>
</dbReference>
<dbReference type="EC" id="4.2.1.136" evidence="6"/>
<dbReference type="PROSITE" id="PS51383">
    <property type="entry name" value="YJEF_C_3"/>
    <property type="match status" value="1"/>
</dbReference>
<proteinExistence type="inferred from homology"/>
<keyword evidence="2 6" id="KW-0067">ATP-binding</keyword>
<feature type="binding site" evidence="6">
    <location>
        <position position="158"/>
    </location>
    <ligand>
        <name>(6S)-NADPHX</name>
        <dbReference type="ChEBI" id="CHEBI:64076"/>
    </ligand>
</feature>
<evidence type="ECO:0000256" key="1">
    <source>
        <dbReference type="ARBA" id="ARBA00022741"/>
    </source>
</evidence>
<dbReference type="CDD" id="cd01171">
    <property type="entry name" value="YXKO-related"/>
    <property type="match status" value="1"/>
</dbReference>
<comment type="function">
    <text evidence="6">Catalyzes the dehydration of the S-form of NAD(P)HX at the expense of ADP, which is converted to AMP. Together with NAD(P)HX epimerase, which catalyzes the epimerization of the S- and R-forms, the enzyme allows the repair of both epimers of NAD(P)HX, a damaged form of NAD(P)H that is a result of enzymatic or heat-dependent hydration.</text>
</comment>
<evidence type="ECO:0000259" key="7">
    <source>
        <dbReference type="PROSITE" id="PS51383"/>
    </source>
</evidence>
<dbReference type="PANTHER" id="PTHR12592">
    <property type="entry name" value="ATP-DEPENDENT (S)-NAD(P)H-HYDRATE DEHYDRATASE FAMILY MEMBER"/>
    <property type="match status" value="1"/>
</dbReference>
<sequence>MEGLVMEKIDKSILNQVIIPRNPESYKGNYGKVLIIAGSNHFGGAAILASSATVHSGAGLVTVATTPEKFTAINTKIPEAMTLDYHNKKELLTAILDNTVIAIGPGLGTSSIAKGLVKAVLNNTKTDQTVILDASALTIIAEEKIPLQTTAHIILTPHQGEWQRLSQLEIPEQTETNNFNSIQALNPDAVLVLKKHHSEIYYQDLTFQIEAGNAGMATGGMGDTLTGIMAGFIGQFGYSLATIQAALLIHSTIGDRLNQKHYVILPSNIIEKLPKYMAKYSSQDHES</sequence>
<keyword evidence="9" id="KW-1185">Reference proteome</keyword>
<evidence type="ECO:0000256" key="2">
    <source>
        <dbReference type="ARBA" id="ARBA00022840"/>
    </source>
</evidence>
<comment type="catalytic activity">
    <reaction evidence="6">
        <text>(6S)-NADHX + ADP = AMP + phosphate + NADH + H(+)</text>
        <dbReference type="Rhea" id="RHEA:32223"/>
        <dbReference type="ChEBI" id="CHEBI:15378"/>
        <dbReference type="ChEBI" id="CHEBI:43474"/>
        <dbReference type="ChEBI" id="CHEBI:57945"/>
        <dbReference type="ChEBI" id="CHEBI:64074"/>
        <dbReference type="ChEBI" id="CHEBI:456215"/>
        <dbReference type="ChEBI" id="CHEBI:456216"/>
        <dbReference type="EC" id="4.2.1.136"/>
    </reaction>
</comment>
<keyword evidence="5 6" id="KW-0456">Lyase</keyword>
<evidence type="ECO:0000256" key="4">
    <source>
        <dbReference type="ARBA" id="ARBA00023027"/>
    </source>
</evidence>
<feature type="binding site" evidence="6">
    <location>
        <position position="222"/>
    </location>
    <ligand>
        <name>AMP</name>
        <dbReference type="ChEBI" id="CHEBI:456215"/>
    </ligand>
</feature>
<dbReference type="NCBIfam" id="TIGR00196">
    <property type="entry name" value="yjeF_cterm"/>
    <property type="match status" value="1"/>
</dbReference>
<evidence type="ECO:0000256" key="6">
    <source>
        <dbReference type="HAMAP-Rule" id="MF_01965"/>
    </source>
</evidence>
<dbReference type="HAMAP" id="MF_01965">
    <property type="entry name" value="NADHX_dehydratase"/>
    <property type="match status" value="1"/>
</dbReference>
<comment type="subunit">
    <text evidence="6">Homotetramer.</text>
</comment>
<comment type="cofactor">
    <cofactor evidence="6">
        <name>Mg(2+)</name>
        <dbReference type="ChEBI" id="CHEBI:18420"/>
    </cofactor>
</comment>
<evidence type="ECO:0000256" key="5">
    <source>
        <dbReference type="ARBA" id="ARBA00023239"/>
    </source>
</evidence>
<dbReference type="Proteomes" id="UP000051511">
    <property type="component" value="Unassembled WGS sequence"/>
</dbReference>
<dbReference type="InterPro" id="IPR000631">
    <property type="entry name" value="CARKD"/>
</dbReference>
<feature type="binding site" evidence="6">
    <location>
        <position position="223"/>
    </location>
    <ligand>
        <name>(6S)-NADPHX</name>
        <dbReference type="ChEBI" id="CHEBI:64076"/>
    </ligand>
</feature>
<dbReference type="PANTHER" id="PTHR12592:SF0">
    <property type="entry name" value="ATP-DEPENDENT (S)-NAD(P)H-HYDRATE DEHYDRATASE"/>
    <property type="match status" value="1"/>
</dbReference>
<evidence type="ECO:0000313" key="9">
    <source>
        <dbReference type="Proteomes" id="UP000051511"/>
    </source>
</evidence>
<comment type="similarity">
    <text evidence="6">Belongs to the NnrD/CARKD family.</text>
</comment>
<dbReference type="InterPro" id="IPR029056">
    <property type="entry name" value="Ribokinase-like"/>
</dbReference>
<protein>
    <recommendedName>
        <fullName evidence="6">ADP-dependent (S)-NAD(P)H-hydrate dehydratase</fullName>
        <ecNumber evidence="6">4.2.1.136</ecNumber>
    </recommendedName>
    <alternativeName>
        <fullName evidence="6">ADP-dependent NAD(P)HX dehydratase</fullName>
    </alternativeName>
</protein>
<feature type="binding site" evidence="6">
    <location>
        <begin position="194"/>
        <end position="198"/>
    </location>
    <ligand>
        <name>AMP</name>
        <dbReference type="ChEBI" id="CHEBI:456215"/>
    </ligand>
</feature>
<dbReference type="SUPFAM" id="SSF53613">
    <property type="entry name" value="Ribokinase-like"/>
    <property type="match status" value="1"/>
</dbReference>
<dbReference type="Pfam" id="PF01256">
    <property type="entry name" value="Carb_kinase"/>
    <property type="match status" value="1"/>
</dbReference>